<sequence>MKFTQIKETCLYINDLHKAEAFYHGFMRMPVISKVDNRHIFFRCGSSVLLCFNPEETKHEQNLPPHFATGKQHIAFEVKKSDYTEVKNLFKIKGIEIIHVQQWKDDRESFYFEDPFGHVLEIIQDGIWE</sequence>
<comment type="caution">
    <text evidence="2">The sequence shown here is derived from an EMBL/GenBank/DDBJ whole genome shotgun (WGS) entry which is preliminary data.</text>
</comment>
<dbReference type="EMBL" id="JMIH01000016">
    <property type="protein sequence ID" value="KEO74156.1"/>
    <property type="molecule type" value="Genomic_DNA"/>
</dbReference>
<dbReference type="PANTHER" id="PTHR36113">
    <property type="entry name" value="LYASE, PUTATIVE-RELATED-RELATED"/>
    <property type="match status" value="1"/>
</dbReference>
<dbReference type="InterPro" id="IPR004360">
    <property type="entry name" value="Glyas_Fos-R_dOase_dom"/>
</dbReference>
<dbReference type="Gene3D" id="3.10.180.10">
    <property type="entry name" value="2,3-Dihydroxybiphenyl 1,2-Dioxygenase, domain 1"/>
    <property type="match status" value="1"/>
</dbReference>
<dbReference type="SUPFAM" id="SSF54593">
    <property type="entry name" value="Glyoxalase/Bleomycin resistance protein/Dihydroxybiphenyl dioxygenase"/>
    <property type="match status" value="1"/>
</dbReference>
<dbReference type="Pfam" id="PF00903">
    <property type="entry name" value="Glyoxalase"/>
    <property type="match status" value="1"/>
</dbReference>
<gene>
    <name evidence="2" type="ORF">EL17_08435</name>
</gene>
<dbReference type="PANTHER" id="PTHR36113:SF1">
    <property type="entry name" value="GLYOXALASE_BLEOMYCIN RESISTANCE PROTEIN_DIOXYGENASE"/>
    <property type="match status" value="1"/>
</dbReference>
<dbReference type="STRING" id="1048983.EL17_08435"/>
<evidence type="ECO:0000313" key="2">
    <source>
        <dbReference type="EMBL" id="KEO74156.1"/>
    </source>
</evidence>
<protein>
    <submittedName>
        <fullName evidence="2">Glyoxalase</fullName>
    </submittedName>
</protein>
<evidence type="ECO:0000259" key="1">
    <source>
        <dbReference type="PROSITE" id="PS51819"/>
    </source>
</evidence>
<dbReference type="InterPro" id="IPR051332">
    <property type="entry name" value="Fosfomycin_Res_Enzymes"/>
</dbReference>
<keyword evidence="3" id="KW-1185">Reference proteome</keyword>
<evidence type="ECO:0000313" key="3">
    <source>
        <dbReference type="Proteomes" id="UP000027821"/>
    </source>
</evidence>
<dbReference type="eggNOG" id="COG0346">
    <property type="taxonomic scope" value="Bacteria"/>
</dbReference>
<accession>A0A074KW18</accession>
<reference evidence="2 3" key="1">
    <citation type="submission" date="2014-04" db="EMBL/GenBank/DDBJ databases">
        <title>Characterization and application of a salt tolerant electro-active bacterium.</title>
        <authorList>
            <person name="Yang L."/>
            <person name="Wei S."/>
            <person name="Tay Q.X.M."/>
        </authorList>
    </citation>
    <scope>NUCLEOTIDE SEQUENCE [LARGE SCALE GENOMIC DNA]</scope>
    <source>
        <strain evidence="2 3">LY1</strain>
    </source>
</reference>
<dbReference type="AlphaFoldDB" id="A0A074KW18"/>
<dbReference type="Proteomes" id="UP000027821">
    <property type="component" value="Unassembled WGS sequence"/>
</dbReference>
<organism evidence="2 3">
    <name type="scientific">Anditalea andensis</name>
    <dbReference type="NCBI Taxonomy" id="1048983"/>
    <lineage>
        <taxon>Bacteria</taxon>
        <taxon>Pseudomonadati</taxon>
        <taxon>Bacteroidota</taxon>
        <taxon>Cytophagia</taxon>
        <taxon>Cytophagales</taxon>
        <taxon>Cytophagaceae</taxon>
        <taxon>Anditalea</taxon>
    </lineage>
</organism>
<proteinExistence type="predicted"/>
<dbReference type="RefSeq" id="WP_035073002.1">
    <property type="nucleotide sequence ID" value="NZ_JMIH01000016.1"/>
</dbReference>
<name>A0A074KW18_9BACT</name>
<dbReference type="OrthoDB" id="192739at2"/>
<feature type="domain" description="VOC" evidence="1">
    <location>
        <begin position="2"/>
        <end position="125"/>
    </location>
</feature>
<dbReference type="InterPro" id="IPR037523">
    <property type="entry name" value="VOC_core"/>
</dbReference>
<dbReference type="PROSITE" id="PS51819">
    <property type="entry name" value="VOC"/>
    <property type="match status" value="1"/>
</dbReference>
<dbReference type="InterPro" id="IPR029068">
    <property type="entry name" value="Glyas_Bleomycin-R_OHBP_Dase"/>
</dbReference>